<dbReference type="KEGG" id="acm:AciX9_4513"/>
<dbReference type="EMBL" id="CP002484">
    <property type="protein sequence ID" value="ADW71454.1"/>
    <property type="molecule type" value="Genomic_DNA"/>
</dbReference>
<keyword evidence="1" id="KW-0614">Plasmid</keyword>
<dbReference type="PaxDb" id="1198114-AciX9_4513"/>
<dbReference type="Proteomes" id="UP000000343">
    <property type="component" value="Plasmid pACIX904"/>
</dbReference>
<dbReference type="AlphaFoldDB" id="E8X7M0"/>
<dbReference type="eggNOG" id="ENOG5033IKV">
    <property type="taxonomic scope" value="Bacteria"/>
</dbReference>
<accession>E8X7M0</accession>
<geneLocation type="plasmid" evidence="1 2">
    <name>pACIX904</name>
</geneLocation>
<dbReference type="HOGENOM" id="CLU_1882828_0_0_0"/>
<evidence type="ECO:0000313" key="2">
    <source>
        <dbReference type="Proteomes" id="UP000000343"/>
    </source>
</evidence>
<reference evidence="2" key="1">
    <citation type="submission" date="2011-01" db="EMBL/GenBank/DDBJ databases">
        <title>Complete sequence of plasmid4 of Acidobacterium sp. MP5ACTX9.</title>
        <authorList>
            <consortium name="US DOE Joint Genome Institute"/>
            <person name="Lucas S."/>
            <person name="Copeland A."/>
            <person name="Lapidus A."/>
            <person name="Cheng J.-F."/>
            <person name="Goodwin L."/>
            <person name="Pitluck S."/>
            <person name="Teshima H."/>
            <person name="Detter J.C."/>
            <person name="Han C."/>
            <person name="Tapia R."/>
            <person name="Land M."/>
            <person name="Hauser L."/>
            <person name="Kyrpides N."/>
            <person name="Ivanova N."/>
            <person name="Ovchinnikova G."/>
            <person name="Pagani I."/>
            <person name="Rawat S.R."/>
            <person name="Mannisto M."/>
            <person name="Haggblom M.M."/>
            <person name="Woyke T."/>
        </authorList>
    </citation>
    <scope>NUCLEOTIDE SEQUENCE [LARGE SCALE GENOMIC DNA]</scope>
    <source>
        <strain evidence="2">MP5ACTX9</strain>
        <plasmid evidence="2">Plasmid pACIX904</plasmid>
    </source>
</reference>
<evidence type="ECO:0000313" key="1">
    <source>
        <dbReference type="EMBL" id="ADW71454.1"/>
    </source>
</evidence>
<gene>
    <name evidence="1" type="ordered locus">AciX9_4513</name>
</gene>
<name>E8X7M0_GRATM</name>
<dbReference type="OrthoDB" id="121081at2"/>
<organism evidence="2">
    <name type="scientific">Granulicella tundricola (strain ATCC BAA-1859 / DSM 23138 / MP5ACTX9)</name>
    <dbReference type="NCBI Taxonomy" id="1198114"/>
    <lineage>
        <taxon>Bacteria</taxon>
        <taxon>Pseudomonadati</taxon>
        <taxon>Acidobacteriota</taxon>
        <taxon>Terriglobia</taxon>
        <taxon>Terriglobales</taxon>
        <taxon>Acidobacteriaceae</taxon>
        <taxon>Granulicella</taxon>
    </lineage>
</organism>
<proteinExistence type="predicted"/>
<sequence>MSRPRIPQSLAEREFEARLTPSNQAKTLATRLPRAEMLAVEEAAQAAGQTCSQWLREAAVAHLKRPVRSRKAMPDPTLLTELMGLRQLTVNLFAAVAGSSISPDQVRDIVRQADHVKEGKADEILRRLHDATEGK</sequence>
<keyword evidence="2" id="KW-1185">Reference proteome</keyword>
<protein>
    <submittedName>
        <fullName evidence="1">Uncharacterized protein</fullName>
    </submittedName>
</protein>